<dbReference type="PIRSF" id="PIRSF015626">
    <property type="entry name" value="FdhD"/>
    <property type="match status" value="1"/>
</dbReference>
<keyword evidence="5" id="KW-1185">Reference proteome</keyword>
<feature type="active site" description="Cysteine persulfide intermediate" evidence="3">
    <location>
        <position position="123"/>
    </location>
</feature>
<evidence type="ECO:0000313" key="4">
    <source>
        <dbReference type="EMBL" id="MBC3906262.1"/>
    </source>
</evidence>
<dbReference type="SUPFAM" id="SSF53927">
    <property type="entry name" value="Cytidine deaminase-like"/>
    <property type="match status" value="1"/>
</dbReference>
<dbReference type="Gene3D" id="3.10.20.10">
    <property type="match status" value="1"/>
</dbReference>
<comment type="caution">
    <text evidence="3">Lacks conserved residue(s) required for the propagation of feature annotation.</text>
</comment>
<dbReference type="PANTHER" id="PTHR30592">
    <property type="entry name" value="FORMATE DEHYDROGENASE"/>
    <property type="match status" value="1"/>
</dbReference>
<evidence type="ECO:0000313" key="5">
    <source>
        <dbReference type="Proteomes" id="UP000646911"/>
    </source>
</evidence>
<comment type="subcellular location">
    <subcellularLocation>
        <location evidence="3">Cytoplasm</location>
    </subcellularLocation>
</comment>
<dbReference type="PANTHER" id="PTHR30592:SF1">
    <property type="entry name" value="SULFUR CARRIER PROTEIN FDHD"/>
    <property type="match status" value="1"/>
</dbReference>
<dbReference type="HAMAP" id="MF_00187">
    <property type="entry name" value="FdhD"/>
    <property type="match status" value="1"/>
</dbReference>
<name>A0ABR6Z3B2_9BURK</name>
<evidence type="ECO:0000256" key="2">
    <source>
        <dbReference type="ARBA" id="ARBA00023150"/>
    </source>
</evidence>
<comment type="caution">
    <text evidence="4">The sequence shown here is derived from an EMBL/GenBank/DDBJ whole genome shotgun (WGS) entry which is preliminary data.</text>
</comment>
<dbReference type="Gene3D" id="3.40.140.10">
    <property type="entry name" value="Cytidine Deaminase, domain 2"/>
    <property type="match status" value="1"/>
</dbReference>
<reference evidence="4 5" key="1">
    <citation type="submission" date="2020-08" db="EMBL/GenBank/DDBJ databases">
        <title>Novel species isolated from subtropical streams in China.</title>
        <authorList>
            <person name="Lu H."/>
        </authorList>
    </citation>
    <scope>NUCLEOTIDE SEQUENCE [LARGE SCALE GENOMIC DNA]</scope>
    <source>
        <strain evidence="4 5">NL8W</strain>
    </source>
</reference>
<dbReference type="Proteomes" id="UP000646911">
    <property type="component" value="Unassembled WGS sequence"/>
</dbReference>
<comment type="similarity">
    <text evidence="3">Belongs to the FdhD family.</text>
</comment>
<organism evidence="4 5">
    <name type="scientific">Undibacterium umbellatum</name>
    <dbReference type="NCBI Taxonomy" id="2762300"/>
    <lineage>
        <taxon>Bacteria</taxon>
        <taxon>Pseudomonadati</taxon>
        <taxon>Pseudomonadota</taxon>
        <taxon>Betaproteobacteria</taxon>
        <taxon>Burkholderiales</taxon>
        <taxon>Oxalobacteraceae</taxon>
        <taxon>Undibacterium</taxon>
    </lineage>
</organism>
<dbReference type="InterPro" id="IPR003786">
    <property type="entry name" value="FdhD"/>
</dbReference>
<accession>A0ABR6Z3B2</accession>
<dbReference type="InterPro" id="IPR016193">
    <property type="entry name" value="Cytidine_deaminase-like"/>
</dbReference>
<comment type="function">
    <text evidence="3">Required for formate dehydrogenase (FDH) activity. Acts as a sulfur carrier protein that transfers sulfur from IscS to the molybdenum cofactor prior to its insertion into FDH.</text>
</comment>
<keyword evidence="2 3" id="KW-0501">Molybdenum cofactor biosynthesis</keyword>
<dbReference type="Pfam" id="PF02634">
    <property type="entry name" value="FdhD-NarQ"/>
    <property type="match status" value="1"/>
</dbReference>
<sequence>MTAPPDQDAAVSTGVILHQVQRVSFHGQASIAVLDQVAEEVPLALVYNGISHAVMLATPLNLEDFALGFSLSEAIVDDPSEIYEIECISSADVHGIEVQMRISAARFAALKERRRSLAGNTGCGLCGKDSLRALPMQLPVIKSALVEQLSPASLYKAMQALNAQQVINSQTGAVHAAAWVDMQGLILALREDVGRHNALDKLLGTLASAKVIHKAFEPGFLLMSSRISYELVQKAARANIAILAALSAPTSLAIDLAVQAGICLIGFVREHGFVAYSHPERLQAE</sequence>
<dbReference type="NCBIfam" id="TIGR00129">
    <property type="entry name" value="fdhD_narQ"/>
    <property type="match status" value="1"/>
</dbReference>
<dbReference type="EMBL" id="JACOFX010000001">
    <property type="protein sequence ID" value="MBC3906262.1"/>
    <property type="molecule type" value="Genomic_DNA"/>
</dbReference>
<protein>
    <recommendedName>
        <fullName evidence="3">Sulfur carrier protein FdhD</fullName>
    </recommendedName>
</protein>
<evidence type="ECO:0000256" key="3">
    <source>
        <dbReference type="HAMAP-Rule" id="MF_00187"/>
    </source>
</evidence>
<proteinExistence type="inferred from homology"/>
<gene>
    <name evidence="3 4" type="primary">fdhD</name>
    <name evidence="4" type="ORF">H8L47_01640</name>
</gene>
<keyword evidence="1 3" id="KW-0963">Cytoplasm</keyword>
<evidence type="ECO:0000256" key="1">
    <source>
        <dbReference type="ARBA" id="ARBA00022490"/>
    </source>
</evidence>